<comment type="similarity">
    <text evidence="1">Belongs to the arsA ATPase family.</text>
</comment>
<feature type="domain" description="ArsA HSP20-like" evidence="10">
    <location>
        <begin position="324"/>
        <end position="385"/>
    </location>
</feature>
<name>A0A0W0GKV6_9CHLR</name>
<dbReference type="CDD" id="cd02035">
    <property type="entry name" value="ArsA"/>
    <property type="match status" value="1"/>
</dbReference>
<dbReference type="InterPro" id="IPR016300">
    <property type="entry name" value="ATPase_ArsA/GET3"/>
</dbReference>
<keyword evidence="4" id="KW-0059">Arsenical resistance</keyword>
<proteinExistence type="inferred from homology"/>
<protein>
    <recommendedName>
        <fullName evidence="8">arsenite-transporting ATPase</fullName>
        <ecNumber evidence="8">7.3.2.7</ecNumber>
    </recommendedName>
</protein>
<gene>
    <name evidence="11" type="ORF">DEALK_01020</name>
</gene>
<evidence type="ECO:0000256" key="6">
    <source>
        <dbReference type="ARBA" id="ARBA00052296"/>
    </source>
</evidence>
<dbReference type="InterPro" id="IPR040612">
    <property type="entry name" value="ArsA_HSP20-like"/>
</dbReference>
<dbReference type="NCBIfam" id="TIGR00345">
    <property type="entry name" value="GET3_arsA_TRC40"/>
    <property type="match status" value="1"/>
</dbReference>
<dbReference type="Proteomes" id="UP000053947">
    <property type="component" value="Unassembled WGS sequence"/>
</dbReference>
<evidence type="ECO:0000313" key="11">
    <source>
        <dbReference type="EMBL" id="KTB49190.1"/>
    </source>
</evidence>
<sequence>MRVILFTGKGGVGKTSLAAATAVRAADMGKRTLVLSTDIAHSLADSFDVELANEPRQIIANLWGQETEIYKTLETYWGAIQRYIAALMSWRGMSGIVADEVAVLPGMEELANLLYIERYRREGNYDLVIVDSAPTGETLRLLSFPDMLHWWMNRLFPIQRKVAAVMRPVVGALSDIPLPSNSVLDAVAELYAELEDVHKLLLDAEQSSIRLVVNPEKMVIKEAQRTLTYLNLFGYSTDAVIVNRILPQSVSDDYFAGWKESQRKYLKYIKEAFSPLPILNMPLLDQEVVGVEMLRRMAAAVYGEADPSAFFFRGQVQTIDKTSDGYLLNLKLPFASKEQVSLIHSRDELNIKVGSYRRTVALPHVLTSLKVGDAKMDGQTLRIHFLQPSAAGEPAVKKHGHKEEASQ</sequence>
<dbReference type="PANTHER" id="PTHR10803:SF3">
    <property type="entry name" value="ATPASE GET3"/>
    <property type="match status" value="1"/>
</dbReference>
<evidence type="ECO:0000313" key="12">
    <source>
        <dbReference type="Proteomes" id="UP000053947"/>
    </source>
</evidence>
<dbReference type="EMBL" id="LFDV01000001">
    <property type="protein sequence ID" value="KTB49190.1"/>
    <property type="molecule type" value="Genomic_DNA"/>
</dbReference>
<evidence type="ECO:0000256" key="3">
    <source>
        <dbReference type="ARBA" id="ARBA00022840"/>
    </source>
</evidence>
<dbReference type="FunFam" id="3.40.50.300:FF:001801">
    <property type="entry name" value="Putative arsenical pump-driving ATPase"/>
    <property type="match status" value="1"/>
</dbReference>
<dbReference type="InterPro" id="IPR008978">
    <property type="entry name" value="HSP20-like_chaperone"/>
</dbReference>
<comment type="caution">
    <text evidence="11">The sequence shown here is derived from an EMBL/GenBank/DDBJ whole genome shotgun (WGS) entry which is preliminary data.</text>
</comment>
<feature type="domain" description="ArsA/GET3 Anion-transporting ATPase-like" evidence="9">
    <location>
        <begin position="1"/>
        <end position="302"/>
    </location>
</feature>
<keyword evidence="5" id="KW-1278">Translocase</keyword>
<evidence type="ECO:0000256" key="1">
    <source>
        <dbReference type="ARBA" id="ARBA00011040"/>
    </source>
</evidence>
<dbReference type="Gene3D" id="2.60.40.790">
    <property type="match status" value="1"/>
</dbReference>
<dbReference type="InterPro" id="IPR025723">
    <property type="entry name" value="ArsA/GET3_ATPase-like"/>
</dbReference>
<organism evidence="11 12">
    <name type="scientific">Dehalogenimonas alkenigignens</name>
    <dbReference type="NCBI Taxonomy" id="1217799"/>
    <lineage>
        <taxon>Bacteria</taxon>
        <taxon>Bacillati</taxon>
        <taxon>Chloroflexota</taxon>
        <taxon>Dehalococcoidia</taxon>
        <taxon>Dehalococcoidales</taxon>
        <taxon>Dehalococcoidaceae</taxon>
        <taxon>Dehalogenimonas</taxon>
    </lineage>
</organism>
<dbReference type="InterPro" id="IPR027417">
    <property type="entry name" value="P-loop_NTPase"/>
</dbReference>
<evidence type="ECO:0000256" key="7">
    <source>
        <dbReference type="ARBA" id="ARBA00059736"/>
    </source>
</evidence>
<evidence type="ECO:0000256" key="4">
    <source>
        <dbReference type="ARBA" id="ARBA00022849"/>
    </source>
</evidence>
<dbReference type="GO" id="GO:0015446">
    <property type="term" value="F:ATPase-coupled arsenite transmembrane transporter activity"/>
    <property type="evidence" value="ECO:0007669"/>
    <property type="project" value="UniProtKB-EC"/>
</dbReference>
<dbReference type="RefSeq" id="WP_058437687.1">
    <property type="nucleotide sequence ID" value="NZ_KQ758903.1"/>
</dbReference>
<keyword evidence="12" id="KW-1185">Reference proteome</keyword>
<dbReference type="GO" id="GO:0016887">
    <property type="term" value="F:ATP hydrolysis activity"/>
    <property type="evidence" value="ECO:0007669"/>
    <property type="project" value="InterPro"/>
</dbReference>
<dbReference type="Gene3D" id="3.40.50.300">
    <property type="entry name" value="P-loop containing nucleotide triphosphate hydrolases"/>
    <property type="match status" value="1"/>
</dbReference>
<dbReference type="EC" id="7.3.2.7" evidence="8"/>
<dbReference type="STRING" id="1217799.DEALK_01020"/>
<dbReference type="Pfam" id="PF02374">
    <property type="entry name" value="ArsA_ATPase"/>
    <property type="match status" value="1"/>
</dbReference>
<comment type="function">
    <text evidence="7">Anion-transporting ATPase. Catalyzes the extrusion of arsenite.</text>
</comment>
<keyword evidence="2" id="KW-0547">Nucleotide-binding</keyword>
<evidence type="ECO:0000256" key="8">
    <source>
        <dbReference type="ARBA" id="ARBA00066752"/>
    </source>
</evidence>
<dbReference type="PATRIC" id="fig|1217799.6.peg.101"/>
<evidence type="ECO:0000256" key="5">
    <source>
        <dbReference type="ARBA" id="ARBA00022967"/>
    </source>
</evidence>
<dbReference type="SUPFAM" id="SSF52540">
    <property type="entry name" value="P-loop containing nucleoside triphosphate hydrolases"/>
    <property type="match status" value="1"/>
</dbReference>
<evidence type="ECO:0000256" key="2">
    <source>
        <dbReference type="ARBA" id="ARBA00022741"/>
    </source>
</evidence>
<dbReference type="GO" id="GO:0005524">
    <property type="term" value="F:ATP binding"/>
    <property type="evidence" value="ECO:0007669"/>
    <property type="project" value="UniProtKB-KW"/>
</dbReference>
<dbReference type="AlphaFoldDB" id="A0A0W0GKV6"/>
<comment type="catalytic activity">
    <reaction evidence="6">
        <text>arsenite(in) + ATP + H2O = arsenite(out) + ADP + phosphate + H(+)</text>
        <dbReference type="Rhea" id="RHEA:11348"/>
        <dbReference type="ChEBI" id="CHEBI:15377"/>
        <dbReference type="ChEBI" id="CHEBI:15378"/>
        <dbReference type="ChEBI" id="CHEBI:29242"/>
        <dbReference type="ChEBI" id="CHEBI:30616"/>
        <dbReference type="ChEBI" id="CHEBI:43474"/>
        <dbReference type="ChEBI" id="CHEBI:456216"/>
        <dbReference type="EC" id="7.3.2.7"/>
    </reaction>
</comment>
<reference evidence="11 12" key="1">
    <citation type="submission" date="2015-06" db="EMBL/GenBank/DDBJ databases">
        <title>Genome sequence of the organohalide-respiring Dehalogenimonas alkenigignens type strain (IP3-3T).</title>
        <authorList>
            <person name="Key T.A."/>
            <person name="Richmond D.P."/>
            <person name="Bowman K.S."/>
            <person name="Cho Y.-J."/>
            <person name="Chun J."/>
            <person name="da Costa M.S."/>
            <person name="Rainey F.A."/>
            <person name="Moe W.M."/>
        </authorList>
    </citation>
    <scope>NUCLEOTIDE SEQUENCE [LARGE SCALE GENOMIC DNA]</scope>
    <source>
        <strain evidence="11 12">IP3-3</strain>
    </source>
</reference>
<keyword evidence="3 11" id="KW-0067">ATP-binding</keyword>
<dbReference type="Pfam" id="PF17886">
    <property type="entry name" value="ArsA_HSP20"/>
    <property type="match status" value="1"/>
</dbReference>
<evidence type="ECO:0000259" key="9">
    <source>
        <dbReference type="Pfam" id="PF02374"/>
    </source>
</evidence>
<accession>A0A0W0GKV6</accession>
<dbReference type="OrthoDB" id="9780677at2"/>
<keyword evidence="11" id="KW-0378">Hydrolase</keyword>
<evidence type="ECO:0000259" key="10">
    <source>
        <dbReference type="Pfam" id="PF17886"/>
    </source>
</evidence>
<dbReference type="PANTHER" id="PTHR10803">
    <property type="entry name" value="ARSENICAL PUMP-DRIVING ATPASE ARSENITE-TRANSLOCATING ATPASE"/>
    <property type="match status" value="1"/>
</dbReference>